<dbReference type="InterPro" id="IPR017555">
    <property type="entry name" value="TriPribosyl-deP-CoA_syn"/>
</dbReference>
<evidence type="ECO:0000256" key="5">
    <source>
        <dbReference type="ARBA" id="ARBA00022840"/>
    </source>
</evidence>
<dbReference type="GO" id="GO:0046917">
    <property type="term" value="F:triphosphoribosyl-dephospho-CoA synthase activity"/>
    <property type="evidence" value="ECO:0007669"/>
    <property type="project" value="UniProtKB-EC"/>
</dbReference>
<sequence length="306" mass="31325">MSGFLQAPVLTAPGTTGTVDPVGPVHLADLADLAVDALVAEATLTPKPGLVDLRGGGAHHDMDVGTMVRSAEALRDTFAAMAGAGRDGVFDQPLRERLAALGREGEQRMLDATNGVNTHRGAIWALGLVSAAAAADPAAGSARILDRAATIARFADRFAPDPSTPGSRVRSHYRVPGAIGEARAAFPHAALALSTLRAGQAVGASEPTTRLDALSTIIARLDDTCLLHRGGLAGLRTAQAGAAAVLRAGGVATTAGSHALRLLDDRLRRDHLSPGGSADLLALALFLEAIEDASPSTHPTHSRKES</sequence>
<evidence type="ECO:0000256" key="4">
    <source>
        <dbReference type="ARBA" id="ARBA00022741"/>
    </source>
</evidence>
<keyword evidence="7" id="KW-1185">Reference proteome</keyword>
<evidence type="ECO:0000313" key="7">
    <source>
        <dbReference type="Proteomes" id="UP001165341"/>
    </source>
</evidence>
<dbReference type="Proteomes" id="UP001165341">
    <property type="component" value="Unassembled WGS sequence"/>
</dbReference>
<accession>A0AA41UGS3</accession>
<name>A0AA41UGS3_9MICO</name>
<evidence type="ECO:0000256" key="3">
    <source>
        <dbReference type="ARBA" id="ARBA00022679"/>
    </source>
</evidence>
<organism evidence="6 7">
    <name type="scientific">Cryobacterium zhongshanensis</name>
    <dbReference type="NCBI Taxonomy" id="2928153"/>
    <lineage>
        <taxon>Bacteria</taxon>
        <taxon>Bacillati</taxon>
        <taxon>Actinomycetota</taxon>
        <taxon>Actinomycetes</taxon>
        <taxon>Micrococcales</taxon>
        <taxon>Microbacteriaceae</taxon>
        <taxon>Cryobacterium</taxon>
    </lineage>
</organism>
<proteinExistence type="inferred from homology"/>
<dbReference type="PANTHER" id="PTHR30201:SF2">
    <property type="entry name" value="2-(5''-TRIPHOSPHORIBOSYL)-3'-DEPHOSPHOCOENZYME-A SYNTHASE"/>
    <property type="match status" value="1"/>
</dbReference>
<dbReference type="AlphaFoldDB" id="A0AA41UGS3"/>
<dbReference type="GO" id="GO:0005524">
    <property type="term" value="F:ATP binding"/>
    <property type="evidence" value="ECO:0007669"/>
    <property type="project" value="UniProtKB-KW"/>
</dbReference>
<gene>
    <name evidence="6" type="ORF">MQH31_15405</name>
</gene>
<dbReference type="NCBIfam" id="TIGR03132">
    <property type="entry name" value="malonate_mdcB"/>
    <property type="match status" value="1"/>
</dbReference>
<comment type="catalytic activity">
    <reaction evidence="1">
        <text>3'-dephospho-CoA + ATP = 2'-(5''-triphospho-alpha-D-ribosyl)-3'-dephospho-CoA + adenine</text>
        <dbReference type="Rhea" id="RHEA:15117"/>
        <dbReference type="ChEBI" id="CHEBI:16708"/>
        <dbReference type="ChEBI" id="CHEBI:30616"/>
        <dbReference type="ChEBI" id="CHEBI:57328"/>
        <dbReference type="ChEBI" id="CHEBI:61378"/>
        <dbReference type="EC" id="2.4.2.52"/>
    </reaction>
</comment>
<keyword evidence="3 6" id="KW-0808">Transferase</keyword>
<protein>
    <recommendedName>
        <fullName evidence="2">triphosphoribosyl-dephospho-CoA synthase</fullName>
        <ecNumber evidence="2">2.4.2.52</ecNumber>
    </recommendedName>
</protein>
<reference evidence="6" key="1">
    <citation type="submission" date="2022-03" db="EMBL/GenBank/DDBJ databases">
        <title>Cryobacterium sp. nov. strain ZS14-85, isolated from Antarctic soil.</title>
        <authorList>
            <person name="Li J."/>
            <person name="Niu G."/>
        </authorList>
    </citation>
    <scope>NUCLEOTIDE SEQUENCE</scope>
    <source>
        <strain evidence="6">ZS14-85</strain>
    </source>
</reference>
<dbReference type="EMBL" id="JALGAR010000004">
    <property type="protein sequence ID" value="MCI4659195.1"/>
    <property type="molecule type" value="Genomic_DNA"/>
</dbReference>
<keyword evidence="5" id="KW-0067">ATP-binding</keyword>
<dbReference type="Gene3D" id="1.10.4200.10">
    <property type="entry name" value="Triphosphoribosyl-dephospho-CoA protein"/>
    <property type="match status" value="2"/>
</dbReference>
<keyword evidence="6" id="KW-0328">Glycosyltransferase</keyword>
<evidence type="ECO:0000313" key="6">
    <source>
        <dbReference type="EMBL" id="MCI4659195.1"/>
    </source>
</evidence>
<comment type="caution">
    <text evidence="6">The sequence shown here is derived from an EMBL/GenBank/DDBJ whole genome shotgun (WGS) entry which is preliminary data.</text>
</comment>
<dbReference type="RefSeq" id="WP_243012784.1">
    <property type="nucleotide sequence ID" value="NZ_JALGAR010000004.1"/>
</dbReference>
<dbReference type="InterPro" id="IPR002736">
    <property type="entry name" value="CitG"/>
</dbReference>
<dbReference type="EC" id="2.4.2.52" evidence="2"/>
<dbReference type="PANTHER" id="PTHR30201">
    <property type="entry name" value="TRIPHOSPHORIBOSYL-DEPHOSPHO-COA SYNTHASE"/>
    <property type="match status" value="1"/>
</dbReference>
<dbReference type="GO" id="GO:0016757">
    <property type="term" value="F:glycosyltransferase activity"/>
    <property type="evidence" value="ECO:0007669"/>
    <property type="project" value="UniProtKB-KW"/>
</dbReference>
<dbReference type="Pfam" id="PF01874">
    <property type="entry name" value="CitG"/>
    <property type="match status" value="1"/>
</dbReference>
<evidence type="ECO:0000256" key="1">
    <source>
        <dbReference type="ARBA" id="ARBA00001210"/>
    </source>
</evidence>
<keyword evidence="4" id="KW-0547">Nucleotide-binding</keyword>
<dbReference type="NCBIfam" id="NF002315">
    <property type="entry name" value="PRK01237.1"/>
    <property type="match status" value="1"/>
</dbReference>
<dbReference type="GO" id="GO:0051191">
    <property type="term" value="P:prosthetic group biosynthetic process"/>
    <property type="evidence" value="ECO:0007669"/>
    <property type="project" value="TreeGrafter"/>
</dbReference>
<evidence type="ECO:0000256" key="2">
    <source>
        <dbReference type="ARBA" id="ARBA00012074"/>
    </source>
</evidence>
<dbReference type="HAMAP" id="MF_01883">
    <property type="entry name" value="MdcB"/>
    <property type="match status" value="1"/>
</dbReference>